<dbReference type="EMBL" id="BAAAZR010000059">
    <property type="protein sequence ID" value="GAA3843963.1"/>
    <property type="molecule type" value="Genomic_DNA"/>
</dbReference>
<proteinExistence type="predicted"/>
<accession>A0ABP7JFP1</accession>
<comment type="caution">
    <text evidence="2">The sequence shown here is derived from an EMBL/GenBank/DDBJ whole genome shotgun (WGS) entry which is preliminary data.</text>
</comment>
<keyword evidence="3" id="KW-1185">Reference proteome</keyword>
<organism evidence="2 3">
    <name type="scientific">Sphaerisporangium flaviroseum</name>
    <dbReference type="NCBI Taxonomy" id="509199"/>
    <lineage>
        <taxon>Bacteria</taxon>
        <taxon>Bacillati</taxon>
        <taxon>Actinomycetota</taxon>
        <taxon>Actinomycetes</taxon>
        <taxon>Streptosporangiales</taxon>
        <taxon>Streptosporangiaceae</taxon>
        <taxon>Sphaerisporangium</taxon>
    </lineage>
</organism>
<feature type="compositionally biased region" description="Basic residues" evidence="1">
    <location>
        <begin position="1"/>
        <end position="14"/>
    </location>
</feature>
<evidence type="ECO:0000313" key="3">
    <source>
        <dbReference type="Proteomes" id="UP001500888"/>
    </source>
</evidence>
<sequence length="79" mass="9355">MESRQRRARGRRARQTPPLHQGEEIARRYRAWHEQADQWAATSHSRFEAALALVEAAEKLHQERHAERQQAPTRRYATV</sequence>
<name>A0ABP7JFP1_9ACTN</name>
<feature type="region of interest" description="Disordered" evidence="1">
    <location>
        <begin position="1"/>
        <end position="24"/>
    </location>
</feature>
<evidence type="ECO:0000313" key="2">
    <source>
        <dbReference type="EMBL" id="GAA3843963.1"/>
    </source>
</evidence>
<reference evidence="3" key="1">
    <citation type="journal article" date="2019" name="Int. J. Syst. Evol. Microbiol.">
        <title>The Global Catalogue of Microorganisms (GCM) 10K type strain sequencing project: providing services to taxonomists for standard genome sequencing and annotation.</title>
        <authorList>
            <consortium name="The Broad Institute Genomics Platform"/>
            <consortium name="The Broad Institute Genome Sequencing Center for Infectious Disease"/>
            <person name="Wu L."/>
            <person name="Ma J."/>
        </authorList>
    </citation>
    <scope>NUCLEOTIDE SEQUENCE [LARGE SCALE GENOMIC DNA]</scope>
    <source>
        <strain evidence="3">JCM 16908</strain>
    </source>
</reference>
<gene>
    <name evidence="2" type="ORF">GCM10022226_78710</name>
</gene>
<evidence type="ECO:0000256" key="1">
    <source>
        <dbReference type="SAM" id="MobiDB-lite"/>
    </source>
</evidence>
<dbReference type="Proteomes" id="UP001500888">
    <property type="component" value="Unassembled WGS sequence"/>
</dbReference>
<protein>
    <submittedName>
        <fullName evidence="2">Uncharacterized protein</fullName>
    </submittedName>
</protein>